<accession>A0ABT8XKF5</accession>
<keyword evidence="4" id="KW-0808">Transferase</keyword>
<evidence type="ECO:0000256" key="3">
    <source>
        <dbReference type="ARBA" id="ARBA00022553"/>
    </source>
</evidence>
<keyword evidence="3" id="KW-0597">Phosphoprotein</keyword>
<dbReference type="GO" id="GO:0016301">
    <property type="term" value="F:kinase activity"/>
    <property type="evidence" value="ECO:0007669"/>
    <property type="project" value="UniProtKB-KW"/>
</dbReference>
<dbReference type="EC" id="2.7.13.3" evidence="2"/>
<evidence type="ECO:0000256" key="6">
    <source>
        <dbReference type="ARBA" id="ARBA00022777"/>
    </source>
</evidence>
<dbReference type="SUPFAM" id="SSF55874">
    <property type="entry name" value="ATPase domain of HSP90 chaperone/DNA topoisomerase II/histidine kinase"/>
    <property type="match status" value="1"/>
</dbReference>
<evidence type="ECO:0000256" key="2">
    <source>
        <dbReference type="ARBA" id="ARBA00012438"/>
    </source>
</evidence>
<evidence type="ECO:0000256" key="1">
    <source>
        <dbReference type="ARBA" id="ARBA00000085"/>
    </source>
</evidence>
<keyword evidence="5" id="KW-0547">Nucleotide-binding</keyword>
<keyword evidence="7" id="KW-0067">ATP-binding</keyword>
<gene>
    <name evidence="8" type="ORF">GB928_023735</name>
</gene>
<organism evidence="8 9">
    <name type="scientific">Shinella curvata</name>
    <dbReference type="NCBI Taxonomy" id="1817964"/>
    <lineage>
        <taxon>Bacteria</taxon>
        <taxon>Pseudomonadati</taxon>
        <taxon>Pseudomonadota</taxon>
        <taxon>Alphaproteobacteria</taxon>
        <taxon>Hyphomicrobiales</taxon>
        <taxon>Rhizobiaceae</taxon>
        <taxon>Shinella</taxon>
    </lineage>
</organism>
<evidence type="ECO:0000256" key="4">
    <source>
        <dbReference type="ARBA" id="ARBA00022679"/>
    </source>
</evidence>
<dbReference type="EMBL" id="WHSC02000011">
    <property type="protein sequence ID" value="MDO6124212.1"/>
    <property type="molecule type" value="Genomic_DNA"/>
</dbReference>
<comment type="catalytic activity">
    <reaction evidence="1">
        <text>ATP + protein L-histidine = ADP + protein N-phospho-L-histidine.</text>
        <dbReference type="EC" id="2.7.13.3"/>
    </reaction>
</comment>
<name>A0ABT8XKF5_9HYPH</name>
<keyword evidence="9" id="KW-1185">Reference proteome</keyword>
<evidence type="ECO:0000313" key="9">
    <source>
        <dbReference type="Proteomes" id="UP001177080"/>
    </source>
</evidence>
<dbReference type="PANTHER" id="PTHR41523">
    <property type="entry name" value="TWO-COMPONENT SYSTEM SENSOR PROTEIN"/>
    <property type="match status" value="1"/>
</dbReference>
<evidence type="ECO:0000313" key="8">
    <source>
        <dbReference type="EMBL" id="MDO6124212.1"/>
    </source>
</evidence>
<dbReference type="Gene3D" id="3.30.565.10">
    <property type="entry name" value="Histidine kinase-like ATPase, C-terminal domain"/>
    <property type="match status" value="1"/>
</dbReference>
<keyword evidence="6 8" id="KW-0418">Kinase</keyword>
<proteinExistence type="predicted"/>
<reference evidence="8" key="1">
    <citation type="submission" date="2022-04" db="EMBL/GenBank/DDBJ databases">
        <title>Shinella lacus sp. nov., a novel member of the genus Shinella from water.</title>
        <authorList>
            <person name="Deng Y."/>
        </authorList>
    </citation>
    <scope>NUCLEOTIDE SEQUENCE</scope>
    <source>
        <strain evidence="8">JCM 31239</strain>
    </source>
</reference>
<sequence>MNGGTTADNPDVELGPQAALSFSMAFHELLTNAAKYGALSNADGRVEITWSIERRDKAEILVASWRETGGPPISNAASERTGFGSRLIATSLSACGEIDLAYEPDGLVLVAESQLAKLQFRNDLGIDESGR</sequence>
<evidence type="ECO:0000256" key="7">
    <source>
        <dbReference type="ARBA" id="ARBA00022840"/>
    </source>
</evidence>
<dbReference type="InterPro" id="IPR036890">
    <property type="entry name" value="HATPase_C_sf"/>
</dbReference>
<dbReference type="PANTHER" id="PTHR41523:SF8">
    <property type="entry name" value="ETHYLENE RESPONSE SENSOR PROTEIN"/>
    <property type="match status" value="1"/>
</dbReference>
<dbReference type="Proteomes" id="UP001177080">
    <property type="component" value="Unassembled WGS sequence"/>
</dbReference>
<comment type="caution">
    <text evidence="8">The sequence shown here is derived from an EMBL/GenBank/DDBJ whole genome shotgun (WGS) entry which is preliminary data.</text>
</comment>
<protein>
    <recommendedName>
        <fullName evidence="2">histidine kinase</fullName>
        <ecNumber evidence="2">2.7.13.3</ecNumber>
    </recommendedName>
</protein>
<evidence type="ECO:0000256" key="5">
    <source>
        <dbReference type="ARBA" id="ARBA00022741"/>
    </source>
</evidence>
<dbReference type="RefSeq" id="WP_244763803.1">
    <property type="nucleotide sequence ID" value="NZ_JALJCJ010000009.1"/>
</dbReference>